<dbReference type="InterPro" id="IPR051678">
    <property type="entry name" value="AGP_Transferase"/>
</dbReference>
<comment type="caution">
    <text evidence="2">The sequence shown here is derived from an EMBL/GenBank/DDBJ whole genome shotgun (WGS) entry which is preliminary data.</text>
</comment>
<proteinExistence type="predicted"/>
<dbReference type="CDD" id="cd05154">
    <property type="entry name" value="ACAD10_11_N-like"/>
    <property type="match status" value="1"/>
</dbReference>
<dbReference type="InterPro" id="IPR041726">
    <property type="entry name" value="ACAD10_11_N"/>
</dbReference>
<dbReference type="InterPro" id="IPR011009">
    <property type="entry name" value="Kinase-like_dom_sf"/>
</dbReference>
<dbReference type="PANTHER" id="PTHR21310:SF40">
    <property type="entry name" value="AMINOGLYCOSIDE PHOSPHOTRANSFERASE DOMAIN-CONTAINING PROTEIN-RELATED"/>
    <property type="match status" value="1"/>
</dbReference>
<reference evidence="2 3" key="1">
    <citation type="submission" date="2014-03" db="EMBL/GenBank/DDBJ databases">
        <title>Whole genome sequence of Novosphingobium resinovorum KF1.</title>
        <authorList>
            <person name="Gan H.M."/>
            <person name="Gan H.Y."/>
            <person name="Chew T.H."/>
            <person name="Savka M.A."/>
        </authorList>
    </citation>
    <scope>NUCLEOTIDE SEQUENCE [LARGE SCALE GENOMIC DNA]</scope>
    <source>
        <strain evidence="2 3">KF1</strain>
    </source>
</reference>
<dbReference type="PANTHER" id="PTHR21310">
    <property type="entry name" value="AMINOGLYCOSIDE PHOSPHOTRANSFERASE-RELATED-RELATED"/>
    <property type="match status" value="1"/>
</dbReference>
<gene>
    <name evidence="2" type="ORF">BV97_01857</name>
</gene>
<dbReference type="PATRIC" id="fig|158500.4.peg.1902"/>
<accession>A0A031K1N7</accession>
<dbReference type="Pfam" id="PF01636">
    <property type="entry name" value="APH"/>
    <property type="match status" value="1"/>
</dbReference>
<dbReference type="SUPFAM" id="SSF56112">
    <property type="entry name" value="Protein kinase-like (PK-like)"/>
    <property type="match status" value="1"/>
</dbReference>
<evidence type="ECO:0000313" key="3">
    <source>
        <dbReference type="Proteomes" id="UP000024329"/>
    </source>
</evidence>
<name>A0A031K1N7_9SPHN</name>
<protein>
    <recommendedName>
        <fullName evidence="1">Aminoglycoside phosphotransferase domain-containing protein</fullName>
    </recommendedName>
</protein>
<dbReference type="InterPro" id="IPR002575">
    <property type="entry name" value="Aminoglycoside_PTrfase"/>
</dbReference>
<evidence type="ECO:0000313" key="2">
    <source>
        <dbReference type="EMBL" id="EZP82933.1"/>
    </source>
</evidence>
<feature type="domain" description="Aminoglycoside phosphotransferase" evidence="1">
    <location>
        <begin position="78"/>
        <end position="310"/>
    </location>
</feature>
<evidence type="ECO:0000259" key="1">
    <source>
        <dbReference type="Pfam" id="PF01636"/>
    </source>
</evidence>
<dbReference type="RefSeq" id="WP_051586794.1">
    <property type="nucleotide sequence ID" value="NZ_CP017076.1"/>
</dbReference>
<sequence length="402" mass="44877">MTERFGGDSRVVQLCPDRARNRAADPADQDPTLAHMLDGRAAKLASSDYHPVAIDDITERLTRLFAQNLHPAAKVSGLRRLAGGASKEQFLFTLDAPCLEGSEQLVVRMDPTDGVLETSRRREFEILEAMQGVVPVPRPRFLDHEGTWLGASGMITSFERGSTKPPQAGAGVSGLGTGFTPQWRERLGPQFLRLMAAIHRFDFRVAALQHFAIPDADPFQAARQRVNLWARVWREGAYAPIPGFAVVESWLRSNLPAARELVLVHGDFRTGNYLFDGDSGEITAILDWELAHVGDYHEDLAWSLVEIFGARDEQGRYLCSNLMTVEDFIGGYERETGRIVDRDTLRFYRILLSWSVVAMASSGLTAAANRHNHQDILLTWLSMVTHPLLDEITRLMLEEKAA</sequence>
<dbReference type="EMBL" id="JFYZ01000005">
    <property type="protein sequence ID" value="EZP82933.1"/>
    <property type="molecule type" value="Genomic_DNA"/>
</dbReference>
<dbReference type="Gene3D" id="3.30.200.20">
    <property type="entry name" value="Phosphorylase Kinase, domain 1"/>
    <property type="match status" value="1"/>
</dbReference>
<organism evidence="2 3">
    <name type="scientific">Novosphingobium resinovorum</name>
    <dbReference type="NCBI Taxonomy" id="158500"/>
    <lineage>
        <taxon>Bacteria</taxon>
        <taxon>Pseudomonadati</taxon>
        <taxon>Pseudomonadota</taxon>
        <taxon>Alphaproteobacteria</taxon>
        <taxon>Sphingomonadales</taxon>
        <taxon>Sphingomonadaceae</taxon>
        <taxon>Novosphingobium</taxon>
    </lineage>
</organism>
<dbReference type="Gene3D" id="3.90.1200.10">
    <property type="match status" value="1"/>
</dbReference>
<dbReference type="eggNOG" id="COG3173">
    <property type="taxonomic scope" value="Bacteria"/>
</dbReference>
<dbReference type="Proteomes" id="UP000024329">
    <property type="component" value="Unassembled WGS sequence"/>
</dbReference>
<dbReference type="AlphaFoldDB" id="A0A031K1N7"/>